<dbReference type="STRING" id="279058.LT85_2783"/>
<dbReference type="EMBL" id="CP009962">
    <property type="protein sequence ID" value="AIY41941.1"/>
    <property type="molecule type" value="Genomic_DNA"/>
</dbReference>
<sequence length="74" mass="8283">MLFATQRERGNFRYSLKINSLANGNFEVLIVMVAISGPDRAIEQVFKPPIVAASETDAQNLGIEWSKIWIDSQS</sequence>
<accession>A0A0A1FBM8</accession>
<dbReference type="AlphaFoldDB" id="A0A0A1FBM8"/>
<protein>
    <submittedName>
        <fullName evidence="1">Uncharacterized protein</fullName>
    </submittedName>
</protein>
<organism evidence="1 2">
    <name type="scientific">Collimonas arenae</name>
    <dbReference type="NCBI Taxonomy" id="279058"/>
    <lineage>
        <taxon>Bacteria</taxon>
        <taxon>Pseudomonadati</taxon>
        <taxon>Pseudomonadota</taxon>
        <taxon>Betaproteobacteria</taxon>
        <taxon>Burkholderiales</taxon>
        <taxon>Oxalobacteraceae</taxon>
        <taxon>Collimonas</taxon>
    </lineage>
</organism>
<dbReference type="KEGG" id="care:LT85_2783"/>
<evidence type="ECO:0000313" key="2">
    <source>
        <dbReference type="Proteomes" id="UP000030302"/>
    </source>
</evidence>
<dbReference type="RefSeq" id="WP_038489654.1">
    <property type="nucleotide sequence ID" value="NZ_CP009962.1"/>
</dbReference>
<proteinExistence type="predicted"/>
<name>A0A0A1FBM8_9BURK</name>
<keyword evidence="2" id="KW-1185">Reference proteome</keyword>
<evidence type="ECO:0000313" key="1">
    <source>
        <dbReference type="EMBL" id="AIY41941.1"/>
    </source>
</evidence>
<dbReference type="OrthoDB" id="8780507at2"/>
<dbReference type="Proteomes" id="UP000030302">
    <property type="component" value="Chromosome"/>
</dbReference>
<dbReference type="HOGENOM" id="CLU_2681328_0_0_4"/>
<reference evidence="2" key="1">
    <citation type="journal article" date="2014" name="Soil Biol. Biochem.">
        <title>Structure and function of bacterial communities in ageing soils: Insights from the Mendocino ecological staircase.</title>
        <authorList>
            <person name="Uroz S."/>
            <person name="Tech J.J."/>
            <person name="Sawaya N.A."/>
            <person name="Frey-Klett P."/>
            <person name="Leveau J.H.J."/>
        </authorList>
    </citation>
    <scope>NUCLEOTIDE SEQUENCE [LARGE SCALE GENOMIC DNA]</scope>
    <source>
        <strain evidence="2">Cal35</strain>
    </source>
</reference>
<gene>
    <name evidence="1" type="ORF">LT85_2783</name>
</gene>